<dbReference type="GO" id="GO:0003700">
    <property type="term" value="F:DNA-binding transcription factor activity"/>
    <property type="evidence" value="ECO:0007669"/>
    <property type="project" value="InterPro"/>
</dbReference>
<evidence type="ECO:0000313" key="4">
    <source>
        <dbReference type="Proteomes" id="UP001157974"/>
    </source>
</evidence>
<dbReference type="SMART" id="SM00338">
    <property type="entry name" value="BRLZ"/>
    <property type="match status" value="1"/>
</dbReference>
<dbReference type="InterPro" id="IPR046347">
    <property type="entry name" value="bZIP_sf"/>
</dbReference>
<proteinExistence type="predicted"/>
<evidence type="ECO:0000313" key="3">
    <source>
        <dbReference type="EMBL" id="KAJ8907138.1"/>
    </source>
</evidence>
<name>A0AAV8UZV9_9RHOD</name>
<dbReference type="InterPro" id="IPR004827">
    <property type="entry name" value="bZIP"/>
</dbReference>
<comment type="caution">
    <text evidence="3">The sequence shown here is derived from an EMBL/GenBank/DDBJ whole genome shotgun (WGS) entry which is preliminary data.</text>
</comment>
<dbReference type="SUPFAM" id="SSF57959">
    <property type="entry name" value="Leucine zipper domain"/>
    <property type="match status" value="1"/>
</dbReference>
<dbReference type="PROSITE" id="PS00036">
    <property type="entry name" value="BZIP_BASIC"/>
    <property type="match status" value="1"/>
</dbReference>
<dbReference type="EMBL" id="JAMWBK010000003">
    <property type="protein sequence ID" value="KAJ8907138.1"/>
    <property type="molecule type" value="Genomic_DNA"/>
</dbReference>
<dbReference type="Gene3D" id="1.20.5.170">
    <property type="match status" value="1"/>
</dbReference>
<feature type="compositionally biased region" description="Basic and acidic residues" evidence="1">
    <location>
        <begin position="71"/>
        <end position="85"/>
    </location>
</feature>
<gene>
    <name evidence="3" type="ORF">NDN08_003620</name>
</gene>
<protein>
    <recommendedName>
        <fullName evidence="2">BZIP domain-containing protein</fullName>
    </recommendedName>
</protein>
<accession>A0AAV8UZV9</accession>
<dbReference type="Pfam" id="PF00170">
    <property type="entry name" value="bZIP_1"/>
    <property type="match status" value="1"/>
</dbReference>
<feature type="compositionally biased region" description="Polar residues" evidence="1">
    <location>
        <begin position="35"/>
        <end position="45"/>
    </location>
</feature>
<evidence type="ECO:0000256" key="1">
    <source>
        <dbReference type="SAM" id="MobiDB-lite"/>
    </source>
</evidence>
<organism evidence="3 4">
    <name type="scientific">Rhodosorus marinus</name>
    <dbReference type="NCBI Taxonomy" id="101924"/>
    <lineage>
        <taxon>Eukaryota</taxon>
        <taxon>Rhodophyta</taxon>
        <taxon>Stylonematophyceae</taxon>
        <taxon>Stylonematales</taxon>
        <taxon>Stylonemataceae</taxon>
        <taxon>Rhodosorus</taxon>
    </lineage>
</organism>
<sequence length="197" mass="22905">MEVIRDISREYEDLDPLYGFEVGEELWALGEGENNKPSGLNTSGGNLFPENDRNEEWNTEMIAEDYASGEHSPEDACNSEEHSKDEGKKDVDWVRYKRKLRNRESAARSRRKHQSAIECLRKEVRELCDCSKGLLDRCQDCAMENARLKEENTKLFCQNTKLRLELFMMMVAKSTPELQKASSMYLTPRIPEMERVE</sequence>
<dbReference type="CDD" id="cd14686">
    <property type="entry name" value="bZIP"/>
    <property type="match status" value="1"/>
</dbReference>
<feature type="region of interest" description="Disordered" evidence="1">
    <location>
        <begin position="31"/>
        <end position="85"/>
    </location>
</feature>
<dbReference type="AlphaFoldDB" id="A0AAV8UZV9"/>
<feature type="domain" description="BZIP" evidence="2">
    <location>
        <begin position="97"/>
        <end position="112"/>
    </location>
</feature>
<reference evidence="3 4" key="1">
    <citation type="journal article" date="2023" name="Nat. Commun.">
        <title>Origin of minicircular mitochondrial genomes in red algae.</title>
        <authorList>
            <person name="Lee Y."/>
            <person name="Cho C.H."/>
            <person name="Lee Y.M."/>
            <person name="Park S.I."/>
            <person name="Yang J.H."/>
            <person name="West J.A."/>
            <person name="Bhattacharya D."/>
            <person name="Yoon H.S."/>
        </authorList>
    </citation>
    <scope>NUCLEOTIDE SEQUENCE [LARGE SCALE GENOMIC DNA]</scope>
    <source>
        <strain evidence="3 4">CCMP1338</strain>
        <tissue evidence="3">Whole cell</tissue>
    </source>
</reference>
<keyword evidence="4" id="KW-1185">Reference proteome</keyword>
<dbReference type="Proteomes" id="UP001157974">
    <property type="component" value="Unassembled WGS sequence"/>
</dbReference>
<evidence type="ECO:0000259" key="2">
    <source>
        <dbReference type="PROSITE" id="PS00036"/>
    </source>
</evidence>